<reference evidence="1 2" key="1">
    <citation type="submission" date="2023-12" db="EMBL/GenBank/DDBJ databases">
        <title>Gut-associated functions are favored during microbiome assembly across C. elegans life.</title>
        <authorList>
            <person name="Zimmermann J."/>
        </authorList>
    </citation>
    <scope>NUCLEOTIDE SEQUENCE [LARGE SCALE GENOMIC DNA]</scope>
    <source>
        <strain evidence="1 2">JUb134</strain>
    </source>
</reference>
<name>A0ABU8Q0W7_9SPHN</name>
<dbReference type="SUPFAM" id="SSF117396">
    <property type="entry name" value="TM1631-like"/>
    <property type="match status" value="1"/>
</dbReference>
<sequence length="267" mass="28748">MTNSSAPVRVGIGGWSFPPWRGTFYPEGLAQKRELEFASRALTAIEINATYHGSQKPASFANWANTAPDGFVFAVKGSRYVTNRKVLAEAGESIQRFLNQGILELGDKLGPILWKFMATKQFDAEDFTAFLRLLPEKHEGVPLRHAVQVRHASFAAPDFVAMARKAGVAIVFADSASYPAIADVTADFVYARLEAAEEAEPEGYAPAELDRWAKAARTWAAGGVPEGLPYVGAAPPPVGPRETFVFCINGAKVRAPAAAQALIARLG</sequence>
<gene>
    <name evidence="1" type="ORF">WH159_02385</name>
</gene>
<dbReference type="RefSeq" id="WP_132882951.1">
    <property type="nucleotide sequence ID" value="NZ_JBBGZA010000001.1"/>
</dbReference>
<protein>
    <submittedName>
        <fullName evidence="1">DUF72 domain-containing protein</fullName>
    </submittedName>
</protein>
<evidence type="ECO:0000313" key="2">
    <source>
        <dbReference type="Proteomes" id="UP001380365"/>
    </source>
</evidence>
<dbReference type="Proteomes" id="UP001380365">
    <property type="component" value="Unassembled WGS sequence"/>
</dbReference>
<keyword evidence="2" id="KW-1185">Reference proteome</keyword>
<dbReference type="InterPro" id="IPR002763">
    <property type="entry name" value="DUF72"/>
</dbReference>
<dbReference type="Gene3D" id="3.20.20.410">
    <property type="entry name" value="Protein of unknown function UPF0759"/>
    <property type="match status" value="1"/>
</dbReference>
<evidence type="ECO:0000313" key="1">
    <source>
        <dbReference type="EMBL" id="MEJ5093396.1"/>
    </source>
</evidence>
<accession>A0ABU8Q0W7</accession>
<dbReference type="PANTHER" id="PTHR30348:SF4">
    <property type="entry name" value="DUF72 DOMAIN-CONTAINING PROTEIN"/>
    <property type="match status" value="1"/>
</dbReference>
<dbReference type="PANTHER" id="PTHR30348">
    <property type="entry name" value="UNCHARACTERIZED PROTEIN YECE"/>
    <property type="match status" value="1"/>
</dbReference>
<organism evidence="1 2">
    <name type="scientific">Sphingomonas molluscorum</name>
    <dbReference type="NCBI Taxonomy" id="418184"/>
    <lineage>
        <taxon>Bacteria</taxon>
        <taxon>Pseudomonadati</taxon>
        <taxon>Pseudomonadota</taxon>
        <taxon>Alphaproteobacteria</taxon>
        <taxon>Sphingomonadales</taxon>
        <taxon>Sphingomonadaceae</taxon>
        <taxon>Sphingomonas</taxon>
    </lineage>
</organism>
<comment type="caution">
    <text evidence="1">The sequence shown here is derived from an EMBL/GenBank/DDBJ whole genome shotgun (WGS) entry which is preliminary data.</text>
</comment>
<dbReference type="InterPro" id="IPR036520">
    <property type="entry name" value="UPF0759_sf"/>
</dbReference>
<dbReference type="Pfam" id="PF01904">
    <property type="entry name" value="DUF72"/>
    <property type="match status" value="1"/>
</dbReference>
<proteinExistence type="predicted"/>
<dbReference type="EMBL" id="JBBGZA010000001">
    <property type="protein sequence ID" value="MEJ5093396.1"/>
    <property type="molecule type" value="Genomic_DNA"/>
</dbReference>